<protein>
    <submittedName>
        <fullName evidence="2">Uncharacterized protein</fullName>
    </submittedName>
</protein>
<proteinExistence type="predicted"/>
<keyword evidence="1" id="KW-0472">Membrane</keyword>
<feature type="transmembrane region" description="Helical" evidence="1">
    <location>
        <begin position="69"/>
        <end position="87"/>
    </location>
</feature>
<reference evidence="2 3" key="1">
    <citation type="submission" date="2019-12" db="EMBL/GenBank/DDBJ databases">
        <title>Genomic-based taxomic classification of the family Erythrobacteraceae.</title>
        <authorList>
            <person name="Xu L."/>
        </authorList>
    </citation>
    <scope>NUCLEOTIDE SEQUENCE [LARGE SCALE GENOMIC DNA]</scope>
    <source>
        <strain evidence="2 3">S36</strain>
    </source>
</reference>
<accession>A0A6I4TZC8</accession>
<keyword evidence="3" id="KW-1185">Reference proteome</keyword>
<feature type="transmembrane region" description="Helical" evidence="1">
    <location>
        <begin position="37"/>
        <end position="62"/>
    </location>
</feature>
<dbReference type="EMBL" id="WTYJ01000004">
    <property type="protein sequence ID" value="MXP00490.1"/>
    <property type="molecule type" value="Genomic_DNA"/>
</dbReference>
<dbReference type="Proteomes" id="UP000469430">
    <property type="component" value="Unassembled WGS sequence"/>
</dbReference>
<keyword evidence="1" id="KW-1133">Transmembrane helix</keyword>
<sequence>MPSFFLAMLAALLATLGGREAVQVSRLSGALGQPPALLVAIWLSALVSSAAMAWAGTFIAPLLFPQAKLMFVAFALLLGGLEIWFLRPPAKPKEPTRSFGAHLIVLTAAQMGDGTRFLVAAFAVASGMPWLAAAGGVMASGLVLTGAWAMAEEWEGKLPLGLLRGVIGGLFVIAGIIAGLNARGLLG</sequence>
<gene>
    <name evidence="2" type="ORF">GRI97_15985</name>
</gene>
<dbReference type="AlphaFoldDB" id="A0A6I4TZC8"/>
<feature type="transmembrane region" description="Helical" evidence="1">
    <location>
        <begin position="130"/>
        <end position="150"/>
    </location>
</feature>
<dbReference type="RefSeq" id="WP_161392233.1">
    <property type="nucleotide sequence ID" value="NZ_JBHSCP010000003.1"/>
</dbReference>
<evidence type="ECO:0000256" key="1">
    <source>
        <dbReference type="SAM" id="Phobius"/>
    </source>
</evidence>
<organism evidence="2 3">
    <name type="scientific">Croceibacterium xixiisoli</name>
    <dbReference type="NCBI Taxonomy" id="1476466"/>
    <lineage>
        <taxon>Bacteria</taxon>
        <taxon>Pseudomonadati</taxon>
        <taxon>Pseudomonadota</taxon>
        <taxon>Alphaproteobacteria</taxon>
        <taxon>Sphingomonadales</taxon>
        <taxon>Erythrobacteraceae</taxon>
        <taxon>Croceibacterium</taxon>
    </lineage>
</organism>
<dbReference type="OrthoDB" id="7502135at2"/>
<name>A0A6I4TZC8_9SPHN</name>
<feature type="transmembrane region" description="Helical" evidence="1">
    <location>
        <begin position="162"/>
        <end position="182"/>
    </location>
</feature>
<comment type="caution">
    <text evidence="2">The sequence shown here is derived from an EMBL/GenBank/DDBJ whole genome shotgun (WGS) entry which is preliminary data.</text>
</comment>
<evidence type="ECO:0000313" key="2">
    <source>
        <dbReference type="EMBL" id="MXP00490.1"/>
    </source>
</evidence>
<keyword evidence="1" id="KW-0812">Transmembrane</keyword>
<evidence type="ECO:0000313" key="3">
    <source>
        <dbReference type="Proteomes" id="UP000469430"/>
    </source>
</evidence>
<feature type="transmembrane region" description="Helical" evidence="1">
    <location>
        <begin position="99"/>
        <end position="123"/>
    </location>
</feature>